<accession>A0A2T1NIL3</accession>
<gene>
    <name evidence="1" type="ORF">C7H61_04320</name>
</gene>
<dbReference type="AlphaFoldDB" id="A0A2T1NIL3"/>
<dbReference type="Proteomes" id="UP000238430">
    <property type="component" value="Unassembled WGS sequence"/>
</dbReference>
<proteinExistence type="predicted"/>
<sequence length="412" mass="47563">MFSVSFAFSQTPKDSTAAVNDSIKKANFLNRLGNGFFPTKFLDIDLRYLVKFNQYEGLRSGLGGQTSNEFSDKYRINAYLVYGFVDKKSKYSIGGGVRVAPKTNTWINLSYTDDLQETGSTQFILDKRFFQFFEPRLLNIDLFHKHITTKLSVEHEISPKLLTETQFSTSNISPTYSYNFIANNSIYHAFEVSLAKIAFQYNPFDKFDVKGNKQTLVKSGFPKFTLQYTKSFKDVFGADFNFSKVDFRTIQKFNHKNNANTLLTFTAGFAHGDTPLTHLYHAYPNNIRKETILQRFSVAGINSFETMFFNEFFSDKFTTFIVKHYFAPFKITERYQPQLVLISRYALGNMSNIDRHQNLDFNTLDKGYTETGFEINKLLFGFGLSATYRYGAYHLPKEEDNIAVKFTFNITL</sequence>
<keyword evidence="2" id="KW-1185">Reference proteome</keyword>
<protein>
    <recommendedName>
        <fullName evidence="3">Alginate export domain-containing protein</fullName>
    </recommendedName>
</protein>
<dbReference type="EMBL" id="PXOT01000018">
    <property type="protein sequence ID" value="PSG92741.1"/>
    <property type="molecule type" value="Genomic_DNA"/>
</dbReference>
<evidence type="ECO:0000313" key="1">
    <source>
        <dbReference type="EMBL" id="PSG92741.1"/>
    </source>
</evidence>
<dbReference type="InterPro" id="IPR043741">
    <property type="entry name" value="DUF5686"/>
</dbReference>
<comment type="caution">
    <text evidence="1">The sequence shown here is derived from an EMBL/GenBank/DDBJ whole genome shotgun (WGS) entry which is preliminary data.</text>
</comment>
<dbReference type="OrthoDB" id="604691at2"/>
<evidence type="ECO:0008006" key="3">
    <source>
        <dbReference type="Google" id="ProtNLM"/>
    </source>
</evidence>
<dbReference type="Pfam" id="PF18939">
    <property type="entry name" value="DUF5686"/>
    <property type="match status" value="1"/>
</dbReference>
<organism evidence="1 2">
    <name type="scientific">Mesoflavibacter zeaxanthinifaciens subsp. sabulilitoris</name>
    <dbReference type="NCBI Taxonomy" id="1520893"/>
    <lineage>
        <taxon>Bacteria</taxon>
        <taxon>Pseudomonadati</taxon>
        <taxon>Bacteroidota</taxon>
        <taxon>Flavobacteriia</taxon>
        <taxon>Flavobacteriales</taxon>
        <taxon>Flavobacteriaceae</taxon>
        <taxon>Mesoflavibacter</taxon>
    </lineage>
</organism>
<name>A0A2T1NIL3_9FLAO</name>
<reference evidence="1 2" key="1">
    <citation type="submission" date="2018-03" db="EMBL/GenBank/DDBJ databases">
        <title>Mesoflavibacter sp. HG37 and Mesoflavibacter sp. HG96 sp.nov., two marine bacteria isolated from seawater of Western Pacific Ocean.</title>
        <authorList>
            <person name="Cheng H."/>
            <person name="Wu Y.-H."/>
            <person name="Guo L.-L."/>
            <person name="Xu X.-W."/>
        </authorList>
    </citation>
    <scope>NUCLEOTIDE SEQUENCE [LARGE SCALE GENOMIC DNA]</scope>
    <source>
        <strain evidence="1 2">KCTC 42117</strain>
    </source>
</reference>
<evidence type="ECO:0000313" key="2">
    <source>
        <dbReference type="Proteomes" id="UP000238430"/>
    </source>
</evidence>